<evidence type="ECO:0000313" key="2">
    <source>
        <dbReference type="Proteomes" id="UP000829398"/>
    </source>
</evidence>
<accession>A0ACB8KXR7</accession>
<comment type="caution">
    <text evidence="1">The sequence shown here is derived from an EMBL/GenBank/DDBJ whole genome shotgun (WGS) entry which is preliminary data.</text>
</comment>
<organism evidence="1 2">
    <name type="scientific">Citrus sinensis</name>
    <name type="common">Sweet orange</name>
    <name type="synonym">Citrus aurantium var. sinensis</name>
    <dbReference type="NCBI Taxonomy" id="2711"/>
    <lineage>
        <taxon>Eukaryota</taxon>
        <taxon>Viridiplantae</taxon>
        <taxon>Streptophyta</taxon>
        <taxon>Embryophyta</taxon>
        <taxon>Tracheophyta</taxon>
        <taxon>Spermatophyta</taxon>
        <taxon>Magnoliopsida</taxon>
        <taxon>eudicotyledons</taxon>
        <taxon>Gunneridae</taxon>
        <taxon>Pentapetalae</taxon>
        <taxon>rosids</taxon>
        <taxon>malvids</taxon>
        <taxon>Sapindales</taxon>
        <taxon>Rutaceae</taxon>
        <taxon>Aurantioideae</taxon>
        <taxon>Citrus</taxon>
    </lineage>
</organism>
<dbReference type="EMBL" id="CM039174">
    <property type="protein sequence ID" value="KAH9759192.1"/>
    <property type="molecule type" value="Genomic_DNA"/>
</dbReference>
<dbReference type="Proteomes" id="UP000829398">
    <property type="component" value="Chromosome 5"/>
</dbReference>
<protein>
    <submittedName>
        <fullName evidence="1">Microsomal prostaglandin E synthase 2</fullName>
    </submittedName>
</protein>
<proteinExistence type="predicted"/>
<keyword evidence="2" id="KW-1185">Reference proteome</keyword>
<name>A0ACB8KXR7_CITSI</name>
<sequence length="272" mass="30678">MRRFNRLATLSRAVSSGATSAATQHRHHQLAQPAALFSTFSSCQSQGFAQKIVNRLGPSFAGGVAGFSAAAPSLAQDAKPQAKEQPRSQKFSDVVLYQYEACPFCNKVKAFLDYYRIPYKVVEVNPISKKEIKWSDYKKVPILKVDGEQMVDSSDIMDKLFQRIHLDNASSQSDEEKKWRAWVDNHLVHVLSPNIYRTTSEALESFDYITTQVGQNNGGFTCGPRLGCPWSRPVPCPCTDIFSCWPYCREECTDRSSIREVNKLTNILDFFL</sequence>
<evidence type="ECO:0000313" key="1">
    <source>
        <dbReference type="EMBL" id="KAH9759192.1"/>
    </source>
</evidence>
<gene>
    <name evidence="1" type="ORF">KPL71_016924</name>
</gene>
<reference evidence="2" key="1">
    <citation type="journal article" date="2023" name="Hortic. Res.">
        <title>A chromosome-level phased genome enabling allele-level studies in sweet orange: a case study on citrus Huanglongbing tolerance.</title>
        <authorList>
            <person name="Wu B."/>
            <person name="Yu Q."/>
            <person name="Deng Z."/>
            <person name="Duan Y."/>
            <person name="Luo F."/>
            <person name="Gmitter F. Jr."/>
        </authorList>
    </citation>
    <scope>NUCLEOTIDE SEQUENCE [LARGE SCALE GENOMIC DNA]</scope>
    <source>
        <strain evidence="2">cv. Valencia</strain>
    </source>
</reference>